<evidence type="ECO:0000256" key="6">
    <source>
        <dbReference type="ARBA" id="ARBA00023136"/>
    </source>
</evidence>
<dbReference type="AlphaFoldDB" id="A0A6P8HDN4"/>
<keyword evidence="2" id="KW-0813">Transport</keyword>
<dbReference type="InterPro" id="IPR013099">
    <property type="entry name" value="K_chnl_dom"/>
</dbReference>
<evidence type="ECO:0000313" key="11">
    <source>
        <dbReference type="Proteomes" id="UP000515163"/>
    </source>
</evidence>
<accession>A0A6P8HDN4</accession>
<dbReference type="PANTHER" id="PTHR11537:SF252">
    <property type="entry name" value="POTASSIUM VOLTAGE-GATED CHANNEL PROTEIN SHAW"/>
    <property type="match status" value="1"/>
</dbReference>
<organism evidence="11 12">
    <name type="scientific">Actinia tenebrosa</name>
    <name type="common">Australian red waratah sea anemone</name>
    <dbReference type="NCBI Taxonomy" id="6105"/>
    <lineage>
        <taxon>Eukaryota</taxon>
        <taxon>Metazoa</taxon>
        <taxon>Cnidaria</taxon>
        <taxon>Anthozoa</taxon>
        <taxon>Hexacorallia</taxon>
        <taxon>Actiniaria</taxon>
        <taxon>Actiniidae</taxon>
        <taxon>Actinia</taxon>
    </lineage>
</organism>
<dbReference type="Gene3D" id="1.10.287.70">
    <property type="match status" value="1"/>
</dbReference>
<evidence type="ECO:0000256" key="7">
    <source>
        <dbReference type="ARBA" id="ARBA00023303"/>
    </source>
</evidence>
<dbReference type="InParanoid" id="A0A6P8HDN4"/>
<reference evidence="12" key="1">
    <citation type="submission" date="2025-08" db="UniProtKB">
        <authorList>
            <consortium name="RefSeq"/>
        </authorList>
    </citation>
    <scope>IDENTIFICATION</scope>
    <source>
        <tissue evidence="12">Tentacle</tissue>
    </source>
</reference>
<keyword evidence="7" id="KW-0407">Ion channel</keyword>
<protein>
    <submittedName>
        <fullName evidence="12">Uncharacterized protein LOC116290828</fullName>
    </submittedName>
</protein>
<evidence type="ECO:0000256" key="8">
    <source>
        <dbReference type="SAM" id="Phobius"/>
    </source>
</evidence>
<feature type="transmembrane region" description="Helical" evidence="8">
    <location>
        <begin position="393"/>
        <end position="413"/>
    </location>
</feature>
<evidence type="ECO:0000256" key="1">
    <source>
        <dbReference type="ARBA" id="ARBA00004141"/>
    </source>
</evidence>
<keyword evidence="9" id="KW-0732">Signal</keyword>
<feature type="transmembrane region" description="Helical" evidence="8">
    <location>
        <begin position="224"/>
        <end position="244"/>
    </location>
</feature>
<keyword evidence="5" id="KW-0406">Ion transport</keyword>
<dbReference type="Pfam" id="PF07885">
    <property type="entry name" value="Ion_trans_2"/>
    <property type="match status" value="1"/>
</dbReference>
<sequence>MIRPSMVKKVIIILSAVFSFNMTLARNDSMSCPSILNITINWIELMPFLFFSLEYNNKTGLAAGYLPYYMQRASNKCGCPMMSFNYQRMNISSSEEMEIKIRSSLRTTTPELYFPIFANRKESTQFQRPFLALFQSPGPAVVEVEVGSWSENVASINMVMQTWPILSVCLLFGILAGFIVWAIEHRKNSEEFPAKFPHGALVGIWWSFVTMTTVGYGDKTTRTFWGRMFAVFWMVLGTIVMSMFTGQITANITSSEIATVDLMDTKVAVPMGMKSFLGQEFNLGAQYSDMTYSDMQKLLMTPKDELKYFLIHDNEMARKWMVNETNGKLKIAKNIDKQFMIGLTVTGDFKHIQVFFSCLQEEIIDIYQIEQAKDKLAVKSSEPESESGPNTQVWFIISTATIFAVFSLLGFLWEWRRRRMMSRLSSDVEDFRRTRKVIEVQPARGQHPWETTHH</sequence>
<dbReference type="KEGG" id="aten:116290828"/>
<dbReference type="SUPFAM" id="SSF81324">
    <property type="entry name" value="Voltage-gated potassium channels"/>
    <property type="match status" value="1"/>
</dbReference>
<dbReference type="PANTHER" id="PTHR11537">
    <property type="entry name" value="VOLTAGE-GATED POTASSIUM CHANNEL"/>
    <property type="match status" value="1"/>
</dbReference>
<feature type="domain" description="Potassium channel" evidence="10">
    <location>
        <begin position="170"/>
        <end position="251"/>
    </location>
</feature>
<evidence type="ECO:0000256" key="3">
    <source>
        <dbReference type="ARBA" id="ARBA00022692"/>
    </source>
</evidence>
<dbReference type="GO" id="GO:0008076">
    <property type="term" value="C:voltage-gated potassium channel complex"/>
    <property type="evidence" value="ECO:0007669"/>
    <property type="project" value="InterPro"/>
</dbReference>
<evidence type="ECO:0000256" key="5">
    <source>
        <dbReference type="ARBA" id="ARBA00023065"/>
    </source>
</evidence>
<evidence type="ECO:0000313" key="12">
    <source>
        <dbReference type="RefSeq" id="XP_031553796.1"/>
    </source>
</evidence>
<dbReference type="GeneID" id="116290828"/>
<dbReference type="RefSeq" id="XP_031553796.1">
    <property type="nucleotide sequence ID" value="XM_031697936.1"/>
</dbReference>
<evidence type="ECO:0000256" key="4">
    <source>
        <dbReference type="ARBA" id="ARBA00022989"/>
    </source>
</evidence>
<dbReference type="GO" id="GO:0001508">
    <property type="term" value="P:action potential"/>
    <property type="evidence" value="ECO:0007669"/>
    <property type="project" value="TreeGrafter"/>
</dbReference>
<feature type="signal peptide" evidence="9">
    <location>
        <begin position="1"/>
        <end position="25"/>
    </location>
</feature>
<gene>
    <name evidence="12" type="primary">LOC116290828</name>
</gene>
<keyword evidence="11" id="KW-1185">Reference proteome</keyword>
<keyword evidence="3 8" id="KW-0812">Transmembrane</keyword>
<evidence type="ECO:0000259" key="10">
    <source>
        <dbReference type="Pfam" id="PF07885"/>
    </source>
</evidence>
<keyword evidence="6 8" id="KW-0472">Membrane</keyword>
<proteinExistence type="predicted"/>
<name>A0A6P8HDN4_ACTTE</name>
<comment type="subcellular location">
    <subcellularLocation>
        <location evidence="1">Membrane</location>
        <topology evidence="1">Multi-pass membrane protein</topology>
    </subcellularLocation>
</comment>
<feature type="transmembrane region" description="Helical" evidence="8">
    <location>
        <begin position="165"/>
        <end position="184"/>
    </location>
</feature>
<feature type="transmembrane region" description="Helical" evidence="8">
    <location>
        <begin position="196"/>
        <end position="217"/>
    </location>
</feature>
<evidence type="ECO:0000256" key="2">
    <source>
        <dbReference type="ARBA" id="ARBA00022448"/>
    </source>
</evidence>
<feature type="chain" id="PRO_5028410714" evidence="9">
    <location>
        <begin position="26"/>
        <end position="454"/>
    </location>
</feature>
<keyword evidence="4 8" id="KW-1133">Transmembrane helix</keyword>
<evidence type="ECO:0000256" key="9">
    <source>
        <dbReference type="SAM" id="SignalP"/>
    </source>
</evidence>
<dbReference type="Proteomes" id="UP000515163">
    <property type="component" value="Unplaced"/>
</dbReference>
<dbReference type="OrthoDB" id="5975586at2759"/>
<dbReference type="InterPro" id="IPR028325">
    <property type="entry name" value="VG_K_chnl"/>
</dbReference>
<dbReference type="GO" id="GO:0005251">
    <property type="term" value="F:delayed rectifier potassium channel activity"/>
    <property type="evidence" value="ECO:0007669"/>
    <property type="project" value="TreeGrafter"/>
</dbReference>